<evidence type="ECO:0000256" key="5">
    <source>
        <dbReference type="ARBA" id="ARBA00023136"/>
    </source>
</evidence>
<dbReference type="InParanoid" id="A0A0G4EJP2"/>
<dbReference type="EMBL" id="CDMY01000251">
    <property type="protein sequence ID" value="CEL96977.1"/>
    <property type="molecule type" value="Genomic_DNA"/>
</dbReference>
<comment type="similarity">
    <text evidence="2 6">Belongs to the OST5 family.</text>
</comment>
<proteinExistence type="inferred from homology"/>
<evidence type="ECO:0000256" key="3">
    <source>
        <dbReference type="ARBA" id="ARBA00022692"/>
    </source>
</evidence>
<comment type="subunit">
    <text evidence="6">Component of the oligosaccharyltransferase (OST) complex.</text>
</comment>
<evidence type="ECO:0000256" key="2">
    <source>
        <dbReference type="ARBA" id="ARBA00009825"/>
    </source>
</evidence>
<dbReference type="VEuPathDB" id="CryptoDB:Vbra_12126"/>
<comment type="function">
    <text evidence="6">Subunit of the oligosaccharyl transferase (OST) complex that catalyzes the initial transfer of a defined glycan (Glc(3)Man(9)GlcNAc(2) in eukaryotes) from the lipid carrier dolichol-pyrophosphate to an asparagine residue within an Asn-X-Ser/Thr consensus motif in nascent polypeptide chains, the first step in protein N-glycosylation. N-glycosylation occurs cotranslationally and the complex associates with the Sec61 complex at the channel-forming translocon complex that mediates protein translocation across the endoplasmic reticulum (ER). All subunits are required for a maximal enzyme activity.</text>
</comment>
<accession>A0A0G4EJP2</accession>
<gene>
    <name evidence="7" type="ORF">Vbra_12126</name>
</gene>
<protein>
    <recommendedName>
        <fullName evidence="6">Dolichyl-diphosphooligosaccharide-protein glycosyltransferase subunit OST5</fullName>
    </recommendedName>
</protein>
<dbReference type="Pfam" id="PF05251">
    <property type="entry name" value="Ost5"/>
    <property type="match status" value="1"/>
</dbReference>
<evidence type="ECO:0000256" key="1">
    <source>
        <dbReference type="ARBA" id="ARBA00004141"/>
    </source>
</evidence>
<keyword evidence="3 6" id="KW-0812">Transmembrane</keyword>
<dbReference type="GO" id="GO:0006487">
    <property type="term" value="P:protein N-linked glycosylation"/>
    <property type="evidence" value="ECO:0007669"/>
    <property type="project" value="UniProtKB-UniRule"/>
</dbReference>
<reference evidence="7 8" key="1">
    <citation type="submission" date="2014-11" db="EMBL/GenBank/DDBJ databases">
        <authorList>
            <person name="Zhu J."/>
            <person name="Qi W."/>
            <person name="Song R."/>
        </authorList>
    </citation>
    <scope>NUCLEOTIDE SEQUENCE [LARGE SCALE GENOMIC DNA]</scope>
</reference>
<evidence type="ECO:0000313" key="8">
    <source>
        <dbReference type="Proteomes" id="UP000041254"/>
    </source>
</evidence>
<dbReference type="PANTHER" id="PTHR13636">
    <property type="entry name" value="TRANSMEMBRANE PROTEIN 258"/>
    <property type="match status" value="1"/>
</dbReference>
<comment type="subcellular location">
    <subcellularLocation>
        <location evidence="1 6">Membrane</location>
        <topology evidence="1 6">Multi-pass membrane protein</topology>
    </subcellularLocation>
</comment>
<keyword evidence="8" id="KW-1185">Reference proteome</keyword>
<keyword evidence="5 6" id="KW-0472">Membrane</keyword>
<evidence type="ECO:0000313" key="7">
    <source>
        <dbReference type="EMBL" id="CEL96977.1"/>
    </source>
</evidence>
<evidence type="ECO:0000256" key="6">
    <source>
        <dbReference type="RuleBase" id="RU367008"/>
    </source>
</evidence>
<feature type="transmembrane region" description="Helical" evidence="6">
    <location>
        <begin position="20"/>
        <end position="41"/>
    </location>
</feature>
<keyword evidence="4 6" id="KW-1133">Transmembrane helix</keyword>
<name>A0A0G4EJP2_VITBC</name>
<dbReference type="STRING" id="1169540.A0A0G4EJP2"/>
<dbReference type="GO" id="GO:0008250">
    <property type="term" value="C:oligosaccharyltransferase complex"/>
    <property type="evidence" value="ECO:0007669"/>
    <property type="project" value="UniProtKB-UniRule"/>
</dbReference>
<dbReference type="InterPro" id="IPR007915">
    <property type="entry name" value="TMEM258/Ost5"/>
</dbReference>
<feature type="transmembrane region" description="Helical" evidence="6">
    <location>
        <begin position="53"/>
        <end position="77"/>
    </location>
</feature>
<dbReference type="Proteomes" id="UP000041254">
    <property type="component" value="Unassembled WGS sequence"/>
</dbReference>
<dbReference type="OrthoDB" id="18408at2759"/>
<dbReference type="AlphaFoldDB" id="A0A0G4EJP2"/>
<dbReference type="OMA" id="MERYVGP"/>
<sequence>MVSEIKPFSPLVHISQFGNLAWTLLLVGALLAAWFFIYEVTTGKFERSLLKELVIALLSSVFLGIGGMFLLLSIGLYF</sequence>
<evidence type="ECO:0000256" key="4">
    <source>
        <dbReference type="ARBA" id="ARBA00022989"/>
    </source>
</evidence>
<organism evidence="7 8">
    <name type="scientific">Vitrella brassicaformis (strain CCMP3155)</name>
    <dbReference type="NCBI Taxonomy" id="1169540"/>
    <lineage>
        <taxon>Eukaryota</taxon>
        <taxon>Sar</taxon>
        <taxon>Alveolata</taxon>
        <taxon>Colpodellida</taxon>
        <taxon>Vitrellaceae</taxon>
        <taxon>Vitrella</taxon>
    </lineage>
</organism>